<evidence type="ECO:0000313" key="12">
    <source>
        <dbReference type="Proteomes" id="UP000266273"/>
    </source>
</evidence>
<sequence length="519" mass="57719">MDIATDRVNGGDSEAIASPYVSTGGKGRAVVVGAGFGGMAAALRMRAKGYNVTMFDRAPRCGGRAQVFERDGFRHDAGPTVITADFLFRELFELFGKRLEDYLTLVPLDPWYRFRFPDGSTFDYGGTVEDTLNEIRKFEPADADGYLKLLAHSEKLFDAGFTRLADQPFHNPLTMIGQIPTLVRLKSHNTVWQLICKHLKNEKIRQAFSIQPLLVGGSPFDTTSIYGLIHYLERKWGVYFAMGGTGAIVDALHKLMEEEGVEVRLNTTIDKIETSNGRVTGVRLPDGETESADVVVSNADPLHLYRHMLDEKDRGWAARIKSKYMRKSMGLYVLYFGTTKSYPDVAHHTIWLGKRYRELLDEIFKQKKLADDFSLYVHRPTATDPSFAPEGCDSFYVLCPVPNLDGNIDWDAEGPRLRQRIVDALDETMLPGLNESITADFYMTPADFKQDYLSEAGAGFSVAPHFTQSAWFRFHNRAEGPAGLYLVGAGTHPGAGMPGVLCSAKVVEKLVPAPEHAPV</sequence>
<reference evidence="11 12" key="1">
    <citation type="submission" date="2018-08" db="EMBL/GenBank/DDBJ databases">
        <title>Genomic Encyclopedia of Archaeal and Bacterial Type Strains, Phase II (KMG-II): from individual species to whole genera.</title>
        <authorList>
            <person name="Goeker M."/>
        </authorList>
    </citation>
    <scope>NUCLEOTIDE SEQUENCE [LARGE SCALE GENOMIC DNA]</scope>
    <source>
        <strain evidence="11 12">DSM 5002</strain>
    </source>
</reference>
<keyword evidence="4" id="KW-0285">Flavoprotein</keyword>
<dbReference type="PANTHER" id="PTHR43734:SF3">
    <property type="entry name" value="B-CAROTENE KETOLASE"/>
    <property type="match status" value="1"/>
</dbReference>
<protein>
    <recommendedName>
        <fullName evidence="8">Phytoene dehydrogenase</fullName>
    </recommendedName>
</protein>
<dbReference type="Proteomes" id="UP000266273">
    <property type="component" value="Unassembled WGS sequence"/>
</dbReference>
<organism evidence="11 12">
    <name type="scientific">Dichotomicrobium thermohalophilum</name>
    <dbReference type="NCBI Taxonomy" id="933063"/>
    <lineage>
        <taxon>Bacteria</taxon>
        <taxon>Pseudomonadati</taxon>
        <taxon>Pseudomonadota</taxon>
        <taxon>Alphaproteobacteria</taxon>
        <taxon>Hyphomicrobiales</taxon>
        <taxon>Hyphomicrobiaceae</taxon>
        <taxon>Dichotomicrobium</taxon>
    </lineage>
</organism>
<dbReference type="SUPFAM" id="SSF51905">
    <property type="entry name" value="FAD/NAD(P)-binding domain"/>
    <property type="match status" value="1"/>
</dbReference>
<keyword evidence="7 9" id="KW-0560">Oxidoreductase</keyword>
<keyword evidence="12" id="KW-1185">Reference proteome</keyword>
<accession>A0A397Q573</accession>
<proteinExistence type="inferred from homology"/>
<dbReference type="InterPro" id="IPR014105">
    <property type="entry name" value="Carotenoid/retinoid_OxRdtase"/>
</dbReference>
<dbReference type="NCBIfam" id="TIGR02734">
    <property type="entry name" value="crtI_fam"/>
    <property type="match status" value="1"/>
</dbReference>
<dbReference type="InterPro" id="IPR002937">
    <property type="entry name" value="Amino_oxidase"/>
</dbReference>
<evidence type="ECO:0000313" key="11">
    <source>
        <dbReference type="EMBL" id="RIA56252.1"/>
    </source>
</evidence>
<keyword evidence="6" id="KW-0274">FAD</keyword>
<comment type="caution">
    <text evidence="11">The sequence shown here is derived from an EMBL/GenBank/DDBJ whole genome shotgun (WGS) entry which is preliminary data.</text>
</comment>
<feature type="domain" description="Amine oxidase" evidence="10">
    <location>
        <begin position="37"/>
        <end position="505"/>
    </location>
</feature>
<dbReference type="EMBL" id="QXDF01000001">
    <property type="protein sequence ID" value="RIA56252.1"/>
    <property type="molecule type" value="Genomic_DNA"/>
</dbReference>
<evidence type="ECO:0000256" key="2">
    <source>
        <dbReference type="ARBA" id="ARBA00004829"/>
    </source>
</evidence>
<comment type="similarity">
    <text evidence="3 9">Belongs to the carotenoid/retinoid oxidoreductase family.</text>
</comment>
<keyword evidence="5 9" id="KW-0125">Carotenoid biosynthesis</keyword>
<dbReference type="RefSeq" id="WP_119061067.1">
    <property type="nucleotide sequence ID" value="NZ_QXDF01000001.1"/>
</dbReference>
<evidence type="ECO:0000256" key="9">
    <source>
        <dbReference type="RuleBase" id="RU362075"/>
    </source>
</evidence>
<evidence type="ECO:0000256" key="5">
    <source>
        <dbReference type="ARBA" id="ARBA00022746"/>
    </source>
</evidence>
<dbReference type="InterPro" id="IPR008150">
    <property type="entry name" value="Phytoene_DH_bac_CS"/>
</dbReference>
<evidence type="ECO:0000256" key="3">
    <source>
        <dbReference type="ARBA" id="ARBA00006046"/>
    </source>
</evidence>
<comment type="cofactor">
    <cofactor evidence="1">
        <name>FAD</name>
        <dbReference type="ChEBI" id="CHEBI:57692"/>
    </cofactor>
</comment>
<dbReference type="PROSITE" id="PS00982">
    <property type="entry name" value="PHYTOENE_DH"/>
    <property type="match status" value="1"/>
</dbReference>
<evidence type="ECO:0000256" key="6">
    <source>
        <dbReference type="ARBA" id="ARBA00022827"/>
    </source>
</evidence>
<evidence type="ECO:0000259" key="10">
    <source>
        <dbReference type="Pfam" id="PF01593"/>
    </source>
</evidence>
<evidence type="ECO:0000256" key="4">
    <source>
        <dbReference type="ARBA" id="ARBA00022630"/>
    </source>
</evidence>
<dbReference type="Pfam" id="PF01593">
    <property type="entry name" value="Amino_oxidase"/>
    <property type="match status" value="1"/>
</dbReference>
<gene>
    <name evidence="11" type="ORF">BXY53_1355</name>
</gene>
<evidence type="ECO:0000256" key="7">
    <source>
        <dbReference type="ARBA" id="ARBA00023002"/>
    </source>
</evidence>
<dbReference type="OrthoDB" id="9774675at2"/>
<dbReference type="GO" id="GO:0016117">
    <property type="term" value="P:carotenoid biosynthetic process"/>
    <property type="evidence" value="ECO:0007669"/>
    <property type="project" value="UniProtKB-KW"/>
</dbReference>
<dbReference type="InterPro" id="IPR036188">
    <property type="entry name" value="FAD/NAD-bd_sf"/>
</dbReference>
<dbReference type="AlphaFoldDB" id="A0A397Q573"/>
<dbReference type="GO" id="GO:0016627">
    <property type="term" value="F:oxidoreductase activity, acting on the CH-CH group of donors"/>
    <property type="evidence" value="ECO:0007669"/>
    <property type="project" value="UniProtKB-ARBA"/>
</dbReference>
<comment type="pathway">
    <text evidence="2 9">Carotenoid biosynthesis.</text>
</comment>
<name>A0A397Q573_9HYPH</name>
<dbReference type="Gene3D" id="3.50.50.60">
    <property type="entry name" value="FAD/NAD(P)-binding domain"/>
    <property type="match status" value="2"/>
</dbReference>
<evidence type="ECO:0000256" key="1">
    <source>
        <dbReference type="ARBA" id="ARBA00001974"/>
    </source>
</evidence>
<evidence type="ECO:0000256" key="8">
    <source>
        <dbReference type="ARBA" id="ARBA00031986"/>
    </source>
</evidence>
<dbReference type="PANTHER" id="PTHR43734">
    <property type="entry name" value="PHYTOENE DESATURASE"/>
    <property type="match status" value="1"/>
</dbReference>